<dbReference type="PROSITE" id="PS51708">
    <property type="entry name" value="CHAD"/>
    <property type="match status" value="1"/>
</dbReference>
<keyword evidence="5" id="KW-1185">Reference proteome</keyword>
<dbReference type="Gene3D" id="1.40.20.10">
    <property type="entry name" value="CHAD domain"/>
    <property type="match status" value="1"/>
</dbReference>
<feature type="domain" description="CHAD" evidence="3">
    <location>
        <begin position="239"/>
        <end position="530"/>
    </location>
</feature>
<dbReference type="InterPro" id="IPR007899">
    <property type="entry name" value="CHAD_dom"/>
</dbReference>
<evidence type="ECO:0000256" key="1">
    <source>
        <dbReference type="SAM" id="MobiDB-lite"/>
    </source>
</evidence>
<dbReference type="SUPFAM" id="SSF55154">
    <property type="entry name" value="CYTH-like phosphatases"/>
    <property type="match status" value="1"/>
</dbReference>
<evidence type="ECO:0000259" key="3">
    <source>
        <dbReference type="PROSITE" id="PS51708"/>
    </source>
</evidence>
<evidence type="ECO:0000313" key="4">
    <source>
        <dbReference type="EMBL" id="MFC3228698.1"/>
    </source>
</evidence>
<dbReference type="InterPro" id="IPR038186">
    <property type="entry name" value="CHAD_dom_sf"/>
</dbReference>
<dbReference type="Gene3D" id="2.40.320.10">
    <property type="entry name" value="Hypothetical Protein Pfu-838710-001"/>
    <property type="match status" value="1"/>
</dbReference>
<dbReference type="InterPro" id="IPR023577">
    <property type="entry name" value="CYTH_domain"/>
</dbReference>
<dbReference type="PANTHER" id="PTHR39569:SF1">
    <property type="entry name" value="INORGANIC TRIPHOSPHATASE"/>
    <property type="match status" value="1"/>
</dbReference>
<evidence type="ECO:0000313" key="5">
    <source>
        <dbReference type="Proteomes" id="UP001595528"/>
    </source>
</evidence>
<dbReference type="Proteomes" id="UP001595528">
    <property type="component" value="Unassembled WGS sequence"/>
</dbReference>
<feature type="compositionally biased region" description="Low complexity" evidence="1">
    <location>
        <begin position="1"/>
        <end position="12"/>
    </location>
</feature>
<protein>
    <submittedName>
        <fullName evidence="4">CHAD domain-containing protein</fullName>
    </submittedName>
</protein>
<reference evidence="5" key="1">
    <citation type="journal article" date="2019" name="Int. J. Syst. Evol. Microbiol.">
        <title>The Global Catalogue of Microorganisms (GCM) 10K type strain sequencing project: providing services to taxonomists for standard genome sequencing and annotation.</title>
        <authorList>
            <consortium name="The Broad Institute Genomics Platform"/>
            <consortium name="The Broad Institute Genome Sequencing Center for Infectious Disease"/>
            <person name="Wu L."/>
            <person name="Ma J."/>
        </authorList>
    </citation>
    <scope>NUCLEOTIDE SEQUENCE [LARGE SCALE GENOMIC DNA]</scope>
    <source>
        <strain evidence="5">KCTC 42964</strain>
    </source>
</reference>
<feature type="domain" description="CYTH" evidence="2">
    <location>
        <begin position="21"/>
        <end position="224"/>
    </location>
</feature>
<dbReference type="PANTHER" id="PTHR39569">
    <property type="entry name" value="INORGANIC TRIPHOSPHATASE"/>
    <property type="match status" value="1"/>
</dbReference>
<feature type="region of interest" description="Disordered" evidence="1">
    <location>
        <begin position="554"/>
        <end position="586"/>
    </location>
</feature>
<dbReference type="PROSITE" id="PS51707">
    <property type="entry name" value="CYTH"/>
    <property type="match status" value="1"/>
</dbReference>
<name>A0ABV7L210_9PROT</name>
<comment type="caution">
    <text evidence="4">The sequence shown here is derived from an EMBL/GenBank/DDBJ whole genome shotgun (WGS) entry which is preliminary data.</text>
</comment>
<proteinExistence type="predicted"/>
<dbReference type="SMART" id="SM00880">
    <property type="entry name" value="CHAD"/>
    <property type="match status" value="1"/>
</dbReference>
<dbReference type="EMBL" id="JBHRTR010000028">
    <property type="protein sequence ID" value="MFC3228698.1"/>
    <property type="molecule type" value="Genomic_DNA"/>
</dbReference>
<dbReference type="CDD" id="cd07756">
    <property type="entry name" value="CYTH-like_Pase_CHAD"/>
    <property type="match status" value="1"/>
</dbReference>
<gene>
    <name evidence="4" type="ORF">ACFOGJ_15750</name>
</gene>
<organism evidence="4 5">
    <name type="scientific">Marinibaculum pumilum</name>
    <dbReference type="NCBI Taxonomy" id="1766165"/>
    <lineage>
        <taxon>Bacteria</taxon>
        <taxon>Pseudomonadati</taxon>
        <taxon>Pseudomonadota</taxon>
        <taxon>Alphaproteobacteria</taxon>
        <taxon>Rhodospirillales</taxon>
        <taxon>Rhodospirillaceae</taxon>
        <taxon>Marinibaculum</taxon>
    </lineage>
</organism>
<dbReference type="InterPro" id="IPR033469">
    <property type="entry name" value="CYTH-like_dom_sf"/>
</dbReference>
<dbReference type="Pfam" id="PF01928">
    <property type="entry name" value="CYTH"/>
    <property type="match status" value="1"/>
</dbReference>
<dbReference type="Pfam" id="PF05235">
    <property type="entry name" value="CHAD"/>
    <property type="match status" value="1"/>
</dbReference>
<accession>A0ABV7L210</accession>
<dbReference type="SMART" id="SM01118">
    <property type="entry name" value="CYTH"/>
    <property type="match status" value="1"/>
</dbReference>
<sequence length="586" mass="64555">MSTSVVPAAAASPAPPPLPEGQERELKLAVPPAAAEHVRRSRPVRLLKRGRALTRQLRSVYFDTPDLRLRDNGMSLRVRHIGTRRVQTVKSAADHSLGLSVRREWECDIDGDTPDLAAIGDTDLRDALEHLLAKRQLQPMFESDIRRTAWQLHPPAGGCVELALDIGTLTSGDRREPVHEVELELKEGDIGAIFDIATELAATIPFAFESRSKADRGFALASTAPPAWVKAKAVALAPAMTVQEAFVTVAGTCLAQAEANEAAALDGRDPEGVHQLRVACRRLRSAFSLFRPVLPPDHVALAAEIKWFAGELGDARDWDVFLAETLAPLSAALPGELDLEGLRQAGERRRARGYDRVRAAIGSARYTRAKLDLRRWLADRNWHRNVDADAARLLFAPVTELADHLLERRARKMHKLGRRLESLALPELHELRIRGKKLRYATEFFASLYEDRRAKPYTAALAKLQDVLGVLNDSVVAHSLVQQAAAAEGAEAGTWHARVDGIVTGWCAAQAQARLSKLQKQWQDFAIRKRFWQKHPSAVYAAALERRRQVPLLPAPPQSVAEEGPAIQLPPPAVRDNAADDEAGED</sequence>
<feature type="region of interest" description="Disordered" evidence="1">
    <location>
        <begin position="1"/>
        <end position="23"/>
    </location>
</feature>
<evidence type="ECO:0000259" key="2">
    <source>
        <dbReference type="PROSITE" id="PS51707"/>
    </source>
</evidence>
<dbReference type="InterPro" id="IPR039013">
    <property type="entry name" value="YgiF"/>
</dbReference>
<dbReference type="RefSeq" id="WP_379902068.1">
    <property type="nucleotide sequence ID" value="NZ_JBHRTR010000028.1"/>
</dbReference>